<protein>
    <submittedName>
        <fullName evidence="2">Uncharacterized protein</fullName>
    </submittedName>
</protein>
<dbReference type="AlphaFoldDB" id="D7G005"/>
<name>D7G005_ECTSI</name>
<proteinExistence type="predicted"/>
<evidence type="ECO:0000313" key="2">
    <source>
        <dbReference type="EMBL" id="CBJ48630.1"/>
    </source>
</evidence>
<feature type="region of interest" description="Disordered" evidence="1">
    <location>
        <begin position="129"/>
        <end position="163"/>
    </location>
</feature>
<accession>D7G005</accession>
<evidence type="ECO:0000256" key="1">
    <source>
        <dbReference type="SAM" id="MobiDB-lite"/>
    </source>
</evidence>
<feature type="compositionally biased region" description="Low complexity" evidence="1">
    <location>
        <begin position="145"/>
        <end position="155"/>
    </location>
</feature>
<evidence type="ECO:0000313" key="3">
    <source>
        <dbReference type="Proteomes" id="UP000002630"/>
    </source>
</evidence>
<sequence length="163" mass="17028">MFCSQGDLAEDRDMSSEAPKNDASRTSSFLVARSVFEEGQGQPQVSSGVGGGSNLPAGKSAGREHDNKRPLARQELPPAEGNDAVPKSELLAMTEMAAKTESAVQAAARALQKPSAAGSQAPVLNIAPLLDNAEGRGGGGGWGNPPVQRPRGSPRQSRRNLWR</sequence>
<organism evidence="2 3">
    <name type="scientific">Ectocarpus siliculosus</name>
    <name type="common">Brown alga</name>
    <name type="synonym">Conferva siliculosa</name>
    <dbReference type="NCBI Taxonomy" id="2880"/>
    <lineage>
        <taxon>Eukaryota</taxon>
        <taxon>Sar</taxon>
        <taxon>Stramenopiles</taxon>
        <taxon>Ochrophyta</taxon>
        <taxon>PX clade</taxon>
        <taxon>Phaeophyceae</taxon>
        <taxon>Ectocarpales</taxon>
        <taxon>Ectocarpaceae</taxon>
        <taxon>Ectocarpus</taxon>
    </lineage>
</organism>
<dbReference type="Proteomes" id="UP000002630">
    <property type="component" value="Linkage Group LG21"/>
</dbReference>
<dbReference type="InParanoid" id="D7G005"/>
<feature type="region of interest" description="Disordered" evidence="1">
    <location>
        <begin position="1"/>
        <end position="87"/>
    </location>
</feature>
<feature type="compositionally biased region" description="Basic and acidic residues" evidence="1">
    <location>
        <begin position="9"/>
        <end position="23"/>
    </location>
</feature>
<keyword evidence="3" id="KW-1185">Reference proteome</keyword>
<dbReference type="EMBL" id="FN649746">
    <property type="protein sequence ID" value="CBJ48630.1"/>
    <property type="molecule type" value="Genomic_DNA"/>
</dbReference>
<reference evidence="2 3" key="1">
    <citation type="journal article" date="2010" name="Nature">
        <title>The Ectocarpus genome and the independent evolution of multicellularity in brown algae.</title>
        <authorList>
            <person name="Cock J.M."/>
            <person name="Sterck L."/>
            <person name="Rouze P."/>
            <person name="Scornet D."/>
            <person name="Allen A.E."/>
            <person name="Amoutzias G."/>
            <person name="Anthouard V."/>
            <person name="Artiguenave F."/>
            <person name="Aury J.M."/>
            <person name="Badger J.H."/>
            <person name="Beszteri B."/>
            <person name="Billiau K."/>
            <person name="Bonnet E."/>
            <person name="Bothwell J.H."/>
            <person name="Bowler C."/>
            <person name="Boyen C."/>
            <person name="Brownlee C."/>
            <person name="Carrano C.J."/>
            <person name="Charrier B."/>
            <person name="Cho G.Y."/>
            <person name="Coelho S.M."/>
            <person name="Collen J."/>
            <person name="Corre E."/>
            <person name="Da Silva C."/>
            <person name="Delage L."/>
            <person name="Delaroque N."/>
            <person name="Dittami S.M."/>
            <person name="Doulbeau S."/>
            <person name="Elias M."/>
            <person name="Farnham G."/>
            <person name="Gachon C.M."/>
            <person name="Gschloessl B."/>
            <person name="Heesch S."/>
            <person name="Jabbari K."/>
            <person name="Jubin C."/>
            <person name="Kawai H."/>
            <person name="Kimura K."/>
            <person name="Kloareg B."/>
            <person name="Kupper F.C."/>
            <person name="Lang D."/>
            <person name="Le Bail A."/>
            <person name="Leblanc C."/>
            <person name="Lerouge P."/>
            <person name="Lohr M."/>
            <person name="Lopez P.J."/>
            <person name="Martens C."/>
            <person name="Maumus F."/>
            <person name="Michel G."/>
            <person name="Miranda-Saavedra D."/>
            <person name="Morales J."/>
            <person name="Moreau H."/>
            <person name="Motomura T."/>
            <person name="Nagasato C."/>
            <person name="Napoli C.A."/>
            <person name="Nelson D.R."/>
            <person name="Nyvall-Collen P."/>
            <person name="Peters A.F."/>
            <person name="Pommier C."/>
            <person name="Potin P."/>
            <person name="Poulain J."/>
            <person name="Quesneville H."/>
            <person name="Read B."/>
            <person name="Rensing S.A."/>
            <person name="Ritter A."/>
            <person name="Rousvoal S."/>
            <person name="Samanta M."/>
            <person name="Samson G."/>
            <person name="Schroeder D.C."/>
            <person name="Segurens B."/>
            <person name="Strittmatter M."/>
            <person name="Tonon T."/>
            <person name="Tregear J.W."/>
            <person name="Valentin K."/>
            <person name="von Dassow P."/>
            <person name="Yamagishi T."/>
            <person name="Van de Peer Y."/>
            <person name="Wincker P."/>
        </authorList>
    </citation>
    <scope>NUCLEOTIDE SEQUENCE [LARGE SCALE GENOMIC DNA]</scope>
    <source>
        <strain evidence="3">Ec32 / CCAP1310/4</strain>
    </source>
</reference>
<dbReference type="EMBL" id="FN648586">
    <property type="protein sequence ID" value="CBJ48630.1"/>
    <property type="molecule type" value="Genomic_DNA"/>
</dbReference>
<gene>
    <name evidence="2" type="ORF">Esi_0039_0114</name>
</gene>